<dbReference type="PANTHER" id="PTHR43775:SF37">
    <property type="entry name" value="SI:DKEY-61P9.11"/>
    <property type="match status" value="1"/>
</dbReference>
<sequence length="2529" mass="260725">MSDHWSAVERRIAGLLAEVTGIDAATFAAQAPFDELGIDSITINQFNAALARHVRGVPRTLLFDCRCLGDVCDWLGRHHRAALLAAFAPTQAPEVPAPQAARPVGAANGSPVPDGVQTFANDRAGAPAASTTPATATAADWPVLRSRAAAPRAGAAALRATDSAPRKAAARLSSTPSTDDIAIVGMAGRYPDAGDVAAFWRNLEAGRNSVREVPAARWSLDGFWEPGETAGARGRSYCKWGAFLDDVNGFDADFFGIAPREAETMDPQERIFLEVAWQALEDAGLALLRQRADARDGLPVSVYVGVTTQTHQLAGPALWQRGQPVFPTSLAWSVANRVSFLLNLRGASLPVDTACSASLSALHLACEGLRRGEAEMALVGGVNLYLHPSKFVWLSQQRMLTATGQCHAFSDDADGFVPGEGAGAIVLKPLGAALRDGNRILGLVRATGVNHGGRANGYTVPTPAAQAALIRATFERGDVSPASIGYVEAHGTGTRLGDPVEIDGLARAFAEAAEARGEAPPPAANCAIASTKTNIGHLESAAGIAGLTRILLQLEARRFAPLLNFRALNPNIDLGRTPFRLQTEAADWPAPADGGPRRAAISSFGAGGANAHAVIEEWLPATGLETFADSGRAGTRAGAHAGPEAAAAGPEAGTAPPLALFPLSARTPAALAARTAQLLAEIDAGRITDRQLAALARTLQQAREPLPARIVIAARDCAGLRAALAAPPAATVVRRPLPGAALAAPASADEVAAAWLEGRAIDWASWWGERRPTLLALPPYPFEHQDCSLARHAAAAPAPAFAWSGLDPITAGAGMTDGPRALTGTTPGMALGATSPDSSASASAPAARFDLVAPGTVAITPAPDAFFLADHPIHGEPVLPATGWLELARAAAGIALGRPVGAIHNAGFGRPWRAGRDGAITLHLDAPDASGAASFELRSQPADGGAPLMHARGRAEPLAASAGKLARGLREAGGLRDAAGATPGANAADGATATDSSPTTRPADHLDHATIYRRFADCGFGYGPAFSALQTLAVHDGGVSASLALAPVDWQRAAGCAWHPGLLDACLQAVVPLLQRHGAPATTTYVPFAIGALDIAGDLRHARRLVLRPRAPARAAGVAHHDAWLLDDGDAVVAAMRDIVLRPLDATAGAPAGSTSTAAQPAGHSDAAPDRLRWLQPRWRDRPLAAETLATTRAPRLAGPADARWQSAFDAALRAATAQTATPQPTAAATATQADATHPAPLIVLDALLAAPAADLATARRHGLEALWRHARDAMRAAAGKPLRIVFGWRDDGSLAADAHAAAIGFARSLHRENPATLVRLVALAPALADAPERAAAALLAEARVTADRPALLRLHADGRREIETLAVLPGSDAPPATAPAALPARFVRDGAVYLVTGGAGGLGLDFARRLAASARGITLVLCGRSAADERIESALDGLRALGARALYRAADLADPTAVRLLVADCRAHGPVAGVLHAAGVLRDAFVLRKDLADIDATCRPKMEAVVALDAELAADRLDWFVLYSSLAGVLGNVGQADYAAANAFMDRWAARRNAEARAGRRHGAALAIAWPLWHDGGMQVDDATRERHRALGIATVGRADGAVMFDLALAAALDGRADGCVFPLRVRADAEPALLAAEGPLAGQFAGQPAPAAQAAPVAPTARTAHTAQPTTAHPTTAVTAAATATTDPATLRPALLAHLRDLLARTTGRAADRLDSGVSFPDLGLDSVMVMELNAALDVDFRDLSRTLFFECDNLDEVADRLLADHAGDVARRFGAPVAAQAPAPACIATAAAPTTAQSASTAHFPPATTPAAPADASPPAPQPQPVTSVVNTPAATDIAIIGIAGRYPGADSLDAFWTLLADGVDAVTEVPPERWALPPADATAGRAKRGDYARWGSFLDGVDRFDPLFFGIAPREAERMDPQERLFLETAWHAVENAGHTPASLQQPCAGDARQRIGVYAGVMYSEYQFLGVEAMARGERGLGMSSFASIANRVSYCLDFDGPSMAVDTMCSSSLSAIHLACEAIRAGSCDAAIAGGVNLSLHPYKYRTLSELKFASTDGRCRSFGAGGDGYVPGEGVGAVVLKPLARALADGDRVLAVIKGSAVNHGGRTNGYTVPNPKAQGRLVGDALARAGVDPRAVNYIEAHGTGTPLGDPIEVSGLVQAFAGAEGQCAIGSLKSNLGHLESAAGIAALTKVLLQLEHRTLAPTLHADPPNPGIRFAGTRFHVQTALAHWPAPLAADGTALPRCAGISSFGAGGSNAHLVLEEAPPLPAPPARAEGEARLFVFSAGDAAGLRAQAADFADWLRADPTTPELDAAALVLRAGRIARPERLAIVAANGIALLAALDGWLARADHAADRLRTPSPDLSAVLAATTDIATGRAPDGRRADASLPADIAGLDAAALADAAGAWVEGRLDWSRPRAPFVRVALPGTRFARRRCWIETTPDVGAPSVTASPQAAPAPATAATTHMPPAMPAPATTQAGPATAPATPAEILAEVRAGRLGMAEATALLQRLASRAGVTA</sequence>
<dbReference type="InterPro" id="IPR054514">
    <property type="entry name" value="RhiE-like_linker"/>
</dbReference>
<dbReference type="Gene3D" id="3.40.47.10">
    <property type="match status" value="2"/>
</dbReference>
<comment type="function">
    <text evidence="8">Involved in production of the polyketide antibiotic thailandamide.</text>
</comment>
<feature type="active site" description="Proton donor; for dehydratase activity" evidence="9">
    <location>
        <position position="1064"/>
    </location>
</feature>
<dbReference type="InterPro" id="IPR049900">
    <property type="entry name" value="PKS_mFAS_DH"/>
</dbReference>
<dbReference type="Gene3D" id="3.10.129.110">
    <property type="entry name" value="Polyketide synthase dehydratase"/>
    <property type="match status" value="1"/>
</dbReference>
<dbReference type="SMART" id="SM00826">
    <property type="entry name" value="PKS_DH"/>
    <property type="match status" value="1"/>
</dbReference>
<dbReference type="Pfam" id="PF21089">
    <property type="entry name" value="PKS_DH_N"/>
    <property type="match status" value="1"/>
</dbReference>
<dbReference type="Pfam" id="PF16197">
    <property type="entry name" value="KAsynt_C_assoc"/>
    <property type="match status" value="1"/>
</dbReference>
<dbReference type="InterPro" id="IPR014030">
    <property type="entry name" value="Ketoacyl_synth_N"/>
</dbReference>
<dbReference type="PANTHER" id="PTHR43775">
    <property type="entry name" value="FATTY ACID SYNTHASE"/>
    <property type="match status" value="1"/>
</dbReference>
<reference evidence="15" key="2">
    <citation type="journal article" date="1999" name="Biochemistry">
        <title>Structure of tropinone reductase-II complexed with NADP+ and pseudotropine at 1.9 A resolution: implication for stereospecific substrate binding and catalysis.</title>
        <authorList>
            <person name="Yamashita A."/>
            <person name="Kato H."/>
            <person name="Wakatsuki S."/>
            <person name="Tomizaki T."/>
            <person name="Nakatsu T."/>
            <person name="Nakajima K."/>
            <person name="Hashimoto T."/>
            <person name="Yamada Y."/>
            <person name="Oda J."/>
        </authorList>
    </citation>
    <scope>NUCLEOTIDE SEQUENCE</scope>
</reference>
<proteinExistence type="predicted"/>
<organism evidence="14 15">
    <name type="scientific">Derxia gummosa DSM 723</name>
    <dbReference type="NCBI Taxonomy" id="1121388"/>
    <lineage>
        <taxon>Bacteria</taxon>
        <taxon>Pseudomonadati</taxon>
        <taxon>Pseudomonadota</taxon>
        <taxon>Betaproteobacteria</taxon>
        <taxon>Burkholderiales</taxon>
        <taxon>Alcaligenaceae</taxon>
        <taxon>Derxia</taxon>
    </lineage>
</organism>
<dbReference type="Proteomes" id="UP000675920">
    <property type="component" value="Unplaced"/>
</dbReference>
<evidence type="ECO:0000256" key="2">
    <source>
        <dbReference type="ARBA" id="ARBA00004792"/>
    </source>
</evidence>
<dbReference type="CDD" id="cd00833">
    <property type="entry name" value="PKS"/>
    <property type="match status" value="2"/>
</dbReference>
<dbReference type="Gene3D" id="3.40.50.720">
    <property type="entry name" value="NAD(P)-binding Rossmann-like Domain"/>
    <property type="match status" value="1"/>
</dbReference>
<keyword evidence="5" id="KW-0597">Phosphoprotein</keyword>
<dbReference type="InterPro" id="IPR050091">
    <property type="entry name" value="PKS_NRPS_Biosynth_Enz"/>
</dbReference>
<feature type="domain" description="Ketosynthase family 3 (KS3)" evidence="12">
    <location>
        <begin position="1838"/>
        <end position="2271"/>
    </location>
</feature>
<dbReference type="InterPro" id="IPR020806">
    <property type="entry name" value="PKS_PP-bd"/>
</dbReference>
<comment type="subcellular location">
    <subcellularLocation>
        <location evidence="1">Cytoplasm</location>
    </subcellularLocation>
</comment>
<feature type="region of interest" description="Disordered" evidence="10">
    <location>
        <begin position="632"/>
        <end position="652"/>
    </location>
</feature>
<dbReference type="SUPFAM" id="SSF53901">
    <property type="entry name" value="Thiolase-like"/>
    <property type="match status" value="2"/>
</dbReference>
<feature type="compositionally biased region" description="Low complexity" evidence="10">
    <location>
        <begin position="2455"/>
        <end position="2493"/>
    </location>
</feature>
<dbReference type="Pfam" id="PF22336">
    <property type="entry name" value="RhiE-like_linker"/>
    <property type="match status" value="1"/>
</dbReference>
<dbReference type="Pfam" id="PF00109">
    <property type="entry name" value="ketoacyl-synt"/>
    <property type="match status" value="2"/>
</dbReference>
<evidence type="ECO:0000259" key="13">
    <source>
        <dbReference type="PROSITE" id="PS52019"/>
    </source>
</evidence>
<dbReference type="SUPFAM" id="SSF51735">
    <property type="entry name" value="NAD(P)-binding Rossmann-fold domains"/>
    <property type="match status" value="2"/>
</dbReference>
<evidence type="ECO:0000313" key="15">
    <source>
        <dbReference type="RefSeq" id="WP_034411831.1"/>
    </source>
</evidence>
<dbReference type="GO" id="GO:0005886">
    <property type="term" value="C:plasma membrane"/>
    <property type="evidence" value="ECO:0007669"/>
    <property type="project" value="TreeGrafter"/>
</dbReference>
<evidence type="ECO:0000313" key="14">
    <source>
        <dbReference type="Proteomes" id="UP000675920"/>
    </source>
</evidence>
<dbReference type="InterPro" id="IPR013968">
    <property type="entry name" value="PKS_KR"/>
</dbReference>
<dbReference type="InterPro" id="IPR057326">
    <property type="entry name" value="KR_dom"/>
</dbReference>
<feature type="region of interest" description="C-terminal hotdog fold" evidence="9">
    <location>
        <begin position="999"/>
        <end position="1150"/>
    </location>
</feature>
<feature type="region of interest" description="Disordered" evidence="10">
    <location>
        <begin position="976"/>
        <end position="1004"/>
    </location>
</feature>
<feature type="region of interest" description="Disordered" evidence="10">
    <location>
        <begin position="814"/>
        <end position="837"/>
    </location>
</feature>
<dbReference type="Pfam" id="PF08659">
    <property type="entry name" value="KR"/>
    <property type="match status" value="1"/>
</dbReference>
<dbReference type="InterPro" id="IPR020841">
    <property type="entry name" value="PKS_Beta-ketoAc_synthase_dom"/>
</dbReference>
<dbReference type="InterPro" id="IPR049551">
    <property type="entry name" value="PKS_DH_C"/>
</dbReference>
<dbReference type="Gene3D" id="1.10.1240.100">
    <property type="match status" value="2"/>
</dbReference>
<protein>
    <submittedName>
        <fullName evidence="15">SDR family NAD(P)-dependent oxidoreductase</fullName>
    </submittedName>
</protein>
<dbReference type="InterPro" id="IPR020807">
    <property type="entry name" value="PKS_DH"/>
</dbReference>
<dbReference type="RefSeq" id="WP_034411831.1">
    <property type="nucleotide sequence ID" value="NZ_AXWS01000014.1"/>
</dbReference>
<evidence type="ECO:0000256" key="5">
    <source>
        <dbReference type="ARBA" id="ARBA00022553"/>
    </source>
</evidence>
<evidence type="ECO:0000259" key="11">
    <source>
        <dbReference type="PROSITE" id="PS50075"/>
    </source>
</evidence>
<dbReference type="PROSITE" id="PS52019">
    <property type="entry name" value="PKS_MFAS_DH"/>
    <property type="match status" value="1"/>
</dbReference>
<dbReference type="SMART" id="SM00825">
    <property type="entry name" value="PKS_KS"/>
    <property type="match status" value="2"/>
</dbReference>
<dbReference type="InterPro" id="IPR032821">
    <property type="entry name" value="PKS_assoc"/>
</dbReference>
<feature type="domain" description="Carrier" evidence="11">
    <location>
        <begin position="3"/>
        <end position="79"/>
    </location>
</feature>
<dbReference type="PROSITE" id="PS50075">
    <property type="entry name" value="CARRIER"/>
    <property type="match status" value="1"/>
</dbReference>
<dbReference type="GO" id="GO:0071770">
    <property type="term" value="P:DIM/DIP cell wall layer assembly"/>
    <property type="evidence" value="ECO:0007669"/>
    <property type="project" value="TreeGrafter"/>
</dbReference>
<dbReference type="SMART" id="SM00822">
    <property type="entry name" value="PKS_KR"/>
    <property type="match status" value="1"/>
</dbReference>
<reference evidence="15" key="3">
    <citation type="submission" date="2025-08" db="UniProtKB">
        <authorList>
            <consortium name="RefSeq"/>
        </authorList>
    </citation>
    <scope>IDENTIFICATION</scope>
</reference>
<dbReference type="InterPro" id="IPR042104">
    <property type="entry name" value="PKS_dehydratase_sf"/>
</dbReference>
<keyword evidence="7" id="KW-0677">Repeat</keyword>
<evidence type="ECO:0000259" key="12">
    <source>
        <dbReference type="PROSITE" id="PS52004"/>
    </source>
</evidence>
<dbReference type="Pfam" id="PF14765">
    <property type="entry name" value="PS-DH"/>
    <property type="match status" value="1"/>
</dbReference>
<dbReference type="InterPro" id="IPR036291">
    <property type="entry name" value="NAD(P)-bd_dom_sf"/>
</dbReference>
<feature type="region of interest" description="Disordered" evidence="10">
    <location>
        <begin position="2452"/>
        <end position="2493"/>
    </location>
</feature>
<dbReference type="PROSITE" id="PS52004">
    <property type="entry name" value="KS3_2"/>
    <property type="match status" value="2"/>
</dbReference>
<evidence type="ECO:0000256" key="10">
    <source>
        <dbReference type="SAM" id="MobiDB-lite"/>
    </source>
</evidence>
<dbReference type="GO" id="GO:0004312">
    <property type="term" value="F:fatty acid synthase activity"/>
    <property type="evidence" value="ECO:0007669"/>
    <property type="project" value="TreeGrafter"/>
</dbReference>
<accession>A0A8B6X7G3</accession>
<comment type="pathway">
    <text evidence="2">Antibiotic biosynthesis.</text>
</comment>
<dbReference type="Gene3D" id="1.10.1200.10">
    <property type="entry name" value="ACP-like"/>
    <property type="match status" value="2"/>
</dbReference>
<evidence type="ECO:0000256" key="7">
    <source>
        <dbReference type="ARBA" id="ARBA00022737"/>
    </source>
</evidence>
<dbReference type="InterPro" id="IPR016039">
    <property type="entry name" value="Thiolase-like"/>
</dbReference>
<keyword evidence="14" id="KW-1185">Reference proteome</keyword>
<feature type="region of interest" description="N-terminal hotdog fold" evidence="9">
    <location>
        <begin position="828"/>
        <end position="962"/>
    </location>
</feature>
<feature type="active site" description="Proton acceptor; for dehydratase activity" evidence="9">
    <location>
        <position position="871"/>
    </location>
</feature>
<evidence type="ECO:0000256" key="6">
    <source>
        <dbReference type="ARBA" id="ARBA00022679"/>
    </source>
</evidence>
<evidence type="ECO:0000256" key="1">
    <source>
        <dbReference type="ARBA" id="ARBA00004496"/>
    </source>
</evidence>
<keyword evidence="6" id="KW-0808">Transferase</keyword>
<dbReference type="GO" id="GO:0006633">
    <property type="term" value="P:fatty acid biosynthetic process"/>
    <property type="evidence" value="ECO:0007669"/>
    <property type="project" value="TreeGrafter"/>
</dbReference>
<dbReference type="FunFam" id="3.40.47.10:FF:000019">
    <property type="entry name" value="Polyketide synthase type I"/>
    <property type="match status" value="1"/>
</dbReference>
<dbReference type="Pfam" id="PF00550">
    <property type="entry name" value="PP-binding"/>
    <property type="match status" value="2"/>
</dbReference>
<keyword evidence="4" id="KW-0963">Cytoplasm</keyword>
<feature type="domain" description="Ketosynthase family 3 (KS3)" evidence="12">
    <location>
        <begin position="178"/>
        <end position="617"/>
    </location>
</feature>
<dbReference type="InterPro" id="IPR049552">
    <property type="entry name" value="PKS_DH_N"/>
</dbReference>
<evidence type="ECO:0000256" key="4">
    <source>
        <dbReference type="ARBA" id="ARBA00022490"/>
    </source>
</evidence>
<evidence type="ECO:0000256" key="8">
    <source>
        <dbReference type="ARBA" id="ARBA00054155"/>
    </source>
</evidence>
<feature type="domain" description="PKS/mFAS DH" evidence="13">
    <location>
        <begin position="828"/>
        <end position="1150"/>
    </location>
</feature>
<name>A0A8B6X7G3_9BURK</name>
<keyword evidence="3" id="KW-0596">Phosphopantetheine</keyword>
<evidence type="ECO:0000256" key="9">
    <source>
        <dbReference type="PROSITE-ProRule" id="PRU01363"/>
    </source>
</evidence>
<feature type="compositionally biased region" description="Low complexity" evidence="10">
    <location>
        <begin position="977"/>
        <end position="1000"/>
    </location>
</feature>
<dbReference type="CDD" id="cd08953">
    <property type="entry name" value="KR_2_SDR_x"/>
    <property type="match status" value="1"/>
</dbReference>
<evidence type="ECO:0000256" key="3">
    <source>
        <dbReference type="ARBA" id="ARBA00022450"/>
    </source>
</evidence>
<dbReference type="InterPro" id="IPR009081">
    <property type="entry name" value="PP-bd_ACP"/>
</dbReference>
<dbReference type="InterPro" id="IPR014031">
    <property type="entry name" value="Ketoacyl_synth_C"/>
</dbReference>
<feature type="compositionally biased region" description="Low complexity" evidence="10">
    <location>
        <begin position="1800"/>
        <end position="1818"/>
    </location>
</feature>
<dbReference type="SMART" id="SM00823">
    <property type="entry name" value="PKS_PP"/>
    <property type="match status" value="2"/>
</dbReference>
<feature type="region of interest" description="Disordered" evidence="10">
    <location>
        <begin position="1653"/>
        <end position="1676"/>
    </location>
</feature>
<dbReference type="GO" id="GO:0005737">
    <property type="term" value="C:cytoplasm"/>
    <property type="evidence" value="ECO:0007669"/>
    <property type="project" value="UniProtKB-SubCell"/>
</dbReference>
<dbReference type="SUPFAM" id="SSF47336">
    <property type="entry name" value="ACP-like"/>
    <property type="match status" value="2"/>
</dbReference>
<dbReference type="GO" id="GO:0031177">
    <property type="term" value="F:phosphopantetheine binding"/>
    <property type="evidence" value="ECO:0007669"/>
    <property type="project" value="InterPro"/>
</dbReference>
<dbReference type="InterPro" id="IPR036736">
    <property type="entry name" value="ACP-like_sf"/>
</dbReference>
<feature type="region of interest" description="Disordered" evidence="10">
    <location>
        <begin position="1800"/>
        <end position="1831"/>
    </location>
</feature>
<dbReference type="Pfam" id="PF02801">
    <property type="entry name" value="Ketoacyl-synt_C"/>
    <property type="match status" value="2"/>
</dbReference>
<reference evidence="15" key="1">
    <citation type="journal article" date="1998" name="J. Mol. Biol.">
        <title>The refined crystal structure of Drosophila lebanonensis alcohol dehydrogenase at 1.9-A resolution.</title>
        <authorList>
            <person name="Benach J."/>
            <person name="Atrian S."/>
            <person name="Gonzalez-Duarte R."/>
            <person name="Ladenstein R."/>
        </authorList>
    </citation>
    <scope>NUCLEOTIDE SEQUENCE</scope>
</reference>